<evidence type="ECO:0000256" key="1">
    <source>
        <dbReference type="SAM" id="Phobius"/>
    </source>
</evidence>
<dbReference type="Proteomes" id="UP001516400">
    <property type="component" value="Unassembled WGS sequence"/>
</dbReference>
<evidence type="ECO:0000313" key="3">
    <source>
        <dbReference type="Proteomes" id="UP001516400"/>
    </source>
</evidence>
<protein>
    <submittedName>
        <fullName evidence="2">Uncharacterized protein</fullName>
    </submittedName>
</protein>
<keyword evidence="1" id="KW-0812">Transmembrane</keyword>
<sequence>MGEPPYSREIFPSHVFCSVKIVYSDEGHIQFHSRILLLLWWDQGLQRKLHTPGFLLQTLHISVGTVREHPCVVALFLTTFVIRTIERNTFNVFPIDKLFMSPTVFNMFFWLIFVVALQNSTMNVL</sequence>
<gene>
    <name evidence="2" type="ORF">HHI36_006564</name>
</gene>
<evidence type="ECO:0000313" key="2">
    <source>
        <dbReference type="EMBL" id="KAL3283419.1"/>
    </source>
</evidence>
<feature type="transmembrane region" description="Helical" evidence="1">
    <location>
        <begin position="98"/>
        <end position="117"/>
    </location>
</feature>
<organism evidence="2 3">
    <name type="scientific">Cryptolaemus montrouzieri</name>
    <dbReference type="NCBI Taxonomy" id="559131"/>
    <lineage>
        <taxon>Eukaryota</taxon>
        <taxon>Metazoa</taxon>
        <taxon>Ecdysozoa</taxon>
        <taxon>Arthropoda</taxon>
        <taxon>Hexapoda</taxon>
        <taxon>Insecta</taxon>
        <taxon>Pterygota</taxon>
        <taxon>Neoptera</taxon>
        <taxon>Endopterygota</taxon>
        <taxon>Coleoptera</taxon>
        <taxon>Polyphaga</taxon>
        <taxon>Cucujiformia</taxon>
        <taxon>Coccinelloidea</taxon>
        <taxon>Coccinellidae</taxon>
        <taxon>Scymninae</taxon>
        <taxon>Scymnini</taxon>
        <taxon>Cryptolaemus</taxon>
    </lineage>
</organism>
<keyword evidence="1" id="KW-1133">Transmembrane helix</keyword>
<keyword evidence="3" id="KW-1185">Reference proteome</keyword>
<proteinExistence type="predicted"/>
<dbReference type="AlphaFoldDB" id="A0ABD2NYA9"/>
<name>A0ABD2NYA9_9CUCU</name>
<accession>A0ABD2NYA9</accession>
<keyword evidence="1" id="KW-0472">Membrane</keyword>
<comment type="caution">
    <text evidence="2">The sequence shown here is derived from an EMBL/GenBank/DDBJ whole genome shotgun (WGS) entry which is preliminary data.</text>
</comment>
<dbReference type="EMBL" id="JABFTP020000144">
    <property type="protein sequence ID" value="KAL3283419.1"/>
    <property type="molecule type" value="Genomic_DNA"/>
</dbReference>
<reference evidence="2 3" key="1">
    <citation type="journal article" date="2021" name="BMC Biol.">
        <title>Horizontally acquired antibacterial genes associated with adaptive radiation of ladybird beetles.</title>
        <authorList>
            <person name="Li H.S."/>
            <person name="Tang X.F."/>
            <person name="Huang Y.H."/>
            <person name="Xu Z.Y."/>
            <person name="Chen M.L."/>
            <person name="Du X.Y."/>
            <person name="Qiu B.Y."/>
            <person name="Chen P.T."/>
            <person name="Zhang W."/>
            <person name="Slipinski A."/>
            <person name="Escalona H.E."/>
            <person name="Waterhouse R.M."/>
            <person name="Zwick A."/>
            <person name="Pang H."/>
        </authorList>
    </citation>
    <scope>NUCLEOTIDE SEQUENCE [LARGE SCALE GENOMIC DNA]</scope>
    <source>
        <strain evidence="2">SYSU2018</strain>
    </source>
</reference>